<dbReference type="RefSeq" id="WP_259311385.1">
    <property type="nucleotide sequence ID" value="NZ_CP087164.1"/>
</dbReference>
<name>A0A9E6XZH0_9ACTN</name>
<keyword evidence="2" id="KW-1185">Reference proteome</keyword>
<reference evidence="1" key="1">
    <citation type="journal article" date="2022" name="Int. J. Syst. Evol. Microbiol.">
        <title>Pseudomonas aegrilactucae sp. nov. and Pseudomonas morbosilactucae sp. nov., pathogens causing bacterial rot of lettuce in Japan.</title>
        <authorList>
            <person name="Sawada H."/>
            <person name="Fujikawa T."/>
            <person name="Satou M."/>
        </authorList>
    </citation>
    <scope>NUCLEOTIDE SEQUENCE</scope>
    <source>
        <strain evidence="1">0166_1</strain>
    </source>
</reference>
<dbReference type="AlphaFoldDB" id="A0A9E6XZH0"/>
<dbReference type="Proteomes" id="UP001162834">
    <property type="component" value="Chromosome"/>
</dbReference>
<evidence type="ECO:0000313" key="1">
    <source>
        <dbReference type="EMBL" id="UGS37329.1"/>
    </source>
</evidence>
<dbReference type="KEGG" id="sbae:DSM104329_03744"/>
<proteinExistence type="predicted"/>
<dbReference type="EMBL" id="CP087164">
    <property type="protein sequence ID" value="UGS37329.1"/>
    <property type="molecule type" value="Genomic_DNA"/>
</dbReference>
<sequence>MALLITVHIAADIGTVERVEAEHPEVMKVIGAAAARYMTAHRRTHRDGEVLDLDEFASPETLAAFREEAEEAIARYGELIGARPEETVYEVQGE</sequence>
<protein>
    <submittedName>
        <fullName evidence="1">Uncharacterized protein</fullName>
    </submittedName>
</protein>
<accession>A0A9E6XZH0</accession>
<evidence type="ECO:0000313" key="2">
    <source>
        <dbReference type="Proteomes" id="UP001162834"/>
    </source>
</evidence>
<gene>
    <name evidence="1" type="ORF">DSM104329_03744</name>
</gene>
<organism evidence="1 2">
    <name type="scientific">Capillimicrobium parvum</name>
    <dbReference type="NCBI Taxonomy" id="2884022"/>
    <lineage>
        <taxon>Bacteria</taxon>
        <taxon>Bacillati</taxon>
        <taxon>Actinomycetota</taxon>
        <taxon>Thermoleophilia</taxon>
        <taxon>Solirubrobacterales</taxon>
        <taxon>Capillimicrobiaceae</taxon>
        <taxon>Capillimicrobium</taxon>
    </lineage>
</organism>